<evidence type="ECO:0000313" key="5">
    <source>
        <dbReference type="Proteomes" id="UP001596417"/>
    </source>
</evidence>
<proteinExistence type="predicted"/>
<evidence type="ECO:0000313" key="4">
    <source>
        <dbReference type="EMBL" id="MFC7192526.1"/>
    </source>
</evidence>
<dbReference type="EMBL" id="JBHTAX010000005">
    <property type="protein sequence ID" value="MFC7192526.1"/>
    <property type="molecule type" value="Genomic_DNA"/>
</dbReference>
<evidence type="ECO:0000256" key="2">
    <source>
        <dbReference type="ARBA" id="ARBA00023163"/>
    </source>
</evidence>
<dbReference type="InterPro" id="IPR007050">
    <property type="entry name" value="HTH_bacterioopsin"/>
</dbReference>
<dbReference type="RefSeq" id="WP_264556573.1">
    <property type="nucleotide sequence ID" value="NZ_CP109981.1"/>
</dbReference>
<accession>A0ABD5YYE8</accession>
<keyword evidence="5" id="KW-1185">Reference proteome</keyword>
<evidence type="ECO:0000256" key="1">
    <source>
        <dbReference type="ARBA" id="ARBA00023015"/>
    </source>
</evidence>
<dbReference type="PANTHER" id="PTHR34236">
    <property type="entry name" value="DIMETHYL SULFOXIDE REDUCTASE TRANSCRIPTIONAL ACTIVATOR"/>
    <property type="match status" value="1"/>
</dbReference>
<feature type="domain" description="HTH bat-type" evidence="3">
    <location>
        <begin position="151"/>
        <end position="202"/>
    </location>
</feature>
<keyword evidence="2" id="KW-0804">Transcription</keyword>
<organism evidence="4 5">
    <name type="scientific">Halocatena marina</name>
    <dbReference type="NCBI Taxonomy" id="2934937"/>
    <lineage>
        <taxon>Archaea</taxon>
        <taxon>Methanobacteriati</taxon>
        <taxon>Methanobacteriota</taxon>
        <taxon>Stenosarchaea group</taxon>
        <taxon>Halobacteria</taxon>
        <taxon>Halobacteriales</taxon>
        <taxon>Natronomonadaceae</taxon>
        <taxon>Halocatena</taxon>
    </lineage>
</organism>
<dbReference type="Proteomes" id="UP001596417">
    <property type="component" value="Unassembled WGS sequence"/>
</dbReference>
<comment type="caution">
    <text evidence="4">The sequence shown here is derived from an EMBL/GenBank/DDBJ whole genome shotgun (WGS) entry which is preliminary data.</text>
</comment>
<dbReference type="PANTHER" id="PTHR34236:SF1">
    <property type="entry name" value="DIMETHYL SULFOXIDE REDUCTASE TRANSCRIPTIONAL ACTIVATOR"/>
    <property type="match status" value="1"/>
</dbReference>
<dbReference type="Pfam" id="PF04967">
    <property type="entry name" value="HTH_10"/>
    <property type="match status" value="1"/>
</dbReference>
<keyword evidence="1" id="KW-0805">Transcription regulation</keyword>
<sequence length="211" mass="23653">MAHLRLKINAAAVADWLATLSTAFPQATFNVSATIPTNEGLLGIVEVQTSDIGRLMSNIEELVEVDSYELLHTDDRMVVFQFTSRMTESYDVLVSSGTVPQYPVSLQNGWYSAQLTASQEQLSEYLDQLTEIGIPYEIVSLTHAYNPSEVLTDRQWQVVTEAVERGYYEATRRCTLAELAEKFDINKSSMSKLLRRAENRIVTEFVAEASA</sequence>
<protein>
    <submittedName>
        <fullName evidence="4">Helix-turn-helix domain-containing protein</fullName>
    </submittedName>
</protein>
<gene>
    <name evidence="4" type="ORF">ACFQL7_23755</name>
</gene>
<dbReference type="GeneID" id="76202214"/>
<reference evidence="4 5" key="1">
    <citation type="journal article" date="2019" name="Int. J. Syst. Evol. Microbiol.">
        <title>The Global Catalogue of Microorganisms (GCM) 10K type strain sequencing project: providing services to taxonomists for standard genome sequencing and annotation.</title>
        <authorList>
            <consortium name="The Broad Institute Genomics Platform"/>
            <consortium name="The Broad Institute Genome Sequencing Center for Infectious Disease"/>
            <person name="Wu L."/>
            <person name="Ma J."/>
        </authorList>
    </citation>
    <scope>NUCLEOTIDE SEQUENCE [LARGE SCALE GENOMIC DNA]</scope>
    <source>
        <strain evidence="4 5">RDMS1</strain>
    </source>
</reference>
<name>A0ABD5YYE8_9EURY</name>
<dbReference type="AlphaFoldDB" id="A0ABD5YYE8"/>
<evidence type="ECO:0000259" key="3">
    <source>
        <dbReference type="Pfam" id="PF04967"/>
    </source>
</evidence>